<reference evidence="1" key="2">
    <citation type="journal article" date="2015" name="Fish Shellfish Immunol.">
        <title>Early steps in the European eel (Anguilla anguilla)-Vibrio vulnificus interaction in the gills: Role of the RtxA13 toxin.</title>
        <authorList>
            <person name="Callol A."/>
            <person name="Pajuelo D."/>
            <person name="Ebbesson L."/>
            <person name="Teles M."/>
            <person name="MacKenzie S."/>
            <person name="Amaro C."/>
        </authorList>
    </citation>
    <scope>NUCLEOTIDE SEQUENCE</scope>
</reference>
<accession>A0A0E9VKQ4</accession>
<dbReference type="AlphaFoldDB" id="A0A0E9VKQ4"/>
<evidence type="ECO:0000313" key="1">
    <source>
        <dbReference type="EMBL" id="JAH78647.1"/>
    </source>
</evidence>
<organism evidence="1">
    <name type="scientific">Anguilla anguilla</name>
    <name type="common">European freshwater eel</name>
    <name type="synonym">Muraena anguilla</name>
    <dbReference type="NCBI Taxonomy" id="7936"/>
    <lineage>
        <taxon>Eukaryota</taxon>
        <taxon>Metazoa</taxon>
        <taxon>Chordata</taxon>
        <taxon>Craniata</taxon>
        <taxon>Vertebrata</taxon>
        <taxon>Euteleostomi</taxon>
        <taxon>Actinopterygii</taxon>
        <taxon>Neopterygii</taxon>
        <taxon>Teleostei</taxon>
        <taxon>Anguilliformes</taxon>
        <taxon>Anguillidae</taxon>
        <taxon>Anguilla</taxon>
    </lineage>
</organism>
<protein>
    <submittedName>
        <fullName evidence="1">Uncharacterized protein</fullName>
    </submittedName>
</protein>
<reference evidence="1" key="1">
    <citation type="submission" date="2014-11" db="EMBL/GenBank/DDBJ databases">
        <authorList>
            <person name="Amaro Gonzalez C."/>
        </authorList>
    </citation>
    <scope>NUCLEOTIDE SEQUENCE</scope>
</reference>
<proteinExistence type="predicted"/>
<name>A0A0E9VKQ4_ANGAN</name>
<sequence length="58" mass="7021">MEGLADFLRWQGLWYVVTWRRILVSHWVALLQKTLVQCDEFRPRLHASRCHFYKSVSS</sequence>
<dbReference type="EMBL" id="GBXM01029930">
    <property type="protein sequence ID" value="JAH78647.1"/>
    <property type="molecule type" value="Transcribed_RNA"/>
</dbReference>